<dbReference type="EC" id="3.1.3.25" evidence="7"/>
<keyword evidence="6 7" id="KW-0460">Magnesium</keyword>
<keyword evidence="5 7" id="KW-0378">Hydrolase</keyword>
<dbReference type="CDD" id="cd01639">
    <property type="entry name" value="IMPase"/>
    <property type="match status" value="1"/>
</dbReference>
<evidence type="ECO:0000313" key="9">
    <source>
        <dbReference type="Proteomes" id="UP001595805"/>
    </source>
</evidence>
<dbReference type="EMBL" id="JBHRZS010000006">
    <property type="protein sequence ID" value="MFC3880110.1"/>
    <property type="molecule type" value="Genomic_DNA"/>
</dbReference>
<dbReference type="Gene3D" id="3.40.190.80">
    <property type="match status" value="1"/>
</dbReference>
<dbReference type="InterPro" id="IPR020583">
    <property type="entry name" value="Inositol_monoP_metal-BS"/>
</dbReference>
<dbReference type="PANTHER" id="PTHR20854:SF4">
    <property type="entry name" value="INOSITOL-1-MONOPHOSPHATASE-RELATED"/>
    <property type="match status" value="1"/>
</dbReference>
<dbReference type="Proteomes" id="UP001595805">
    <property type="component" value="Unassembled WGS sequence"/>
</dbReference>
<dbReference type="InterPro" id="IPR000760">
    <property type="entry name" value="Inositol_monophosphatase-like"/>
</dbReference>
<comment type="cofactor">
    <cofactor evidence="2 7">
        <name>Mg(2+)</name>
        <dbReference type="ChEBI" id="CHEBI:18420"/>
    </cofactor>
</comment>
<keyword evidence="4 7" id="KW-0479">Metal-binding</keyword>
<dbReference type="PANTHER" id="PTHR20854">
    <property type="entry name" value="INOSITOL MONOPHOSPHATASE"/>
    <property type="match status" value="1"/>
</dbReference>
<comment type="caution">
    <text evidence="8">The sequence shown here is derived from an EMBL/GenBank/DDBJ whole genome shotgun (WGS) entry which is preliminary data.</text>
</comment>
<evidence type="ECO:0000256" key="3">
    <source>
        <dbReference type="ARBA" id="ARBA00009759"/>
    </source>
</evidence>
<dbReference type="InterPro" id="IPR020550">
    <property type="entry name" value="Inositol_monophosphatase_CS"/>
</dbReference>
<name>A0ABV8AT18_9BACT</name>
<dbReference type="GO" id="GO:0016787">
    <property type="term" value="F:hydrolase activity"/>
    <property type="evidence" value="ECO:0007669"/>
    <property type="project" value="UniProtKB-KW"/>
</dbReference>
<evidence type="ECO:0000256" key="6">
    <source>
        <dbReference type="ARBA" id="ARBA00022842"/>
    </source>
</evidence>
<comment type="similarity">
    <text evidence="3 7">Belongs to the inositol monophosphatase superfamily.</text>
</comment>
<evidence type="ECO:0000256" key="1">
    <source>
        <dbReference type="ARBA" id="ARBA00001033"/>
    </source>
</evidence>
<evidence type="ECO:0000256" key="5">
    <source>
        <dbReference type="ARBA" id="ARBA00022801"/>
    </source>
</evidence>
<gene>
    <name evidence="8" type="ORF">ACFOSV_07980</name>
</gene>
<organism evidence="8 9">
    <name type="scientific">Algoriphagus namhaensis</name>
    <dbReference type="NCBI Taxonomy" id="915353"/>
    <lineage>
        <taxon>Bacteria</taxon>
        <taxon>Pseudomonadati</taxon>
        <taxon>Bacteroidota</taxon>
        <taxon>Cytophagia</taxon>
        <taxon>Cytophagales</taxon>
        <taxon>Cyclobacteriaceae</taxon>
        <taxon>Algoriphagus</taxon>
    </lineage>
</organism>
<protein>
    <recommendedName>
        <fullName evidence="7">Inositol-1-monophosphatase</fullName>
        <ecNumber evidence="7">3.1.3.25</ecNumber>
    </recommendedName>
</protein>
<sequence length="269" mass="29812">MSIFSDDRLDQILAEVQSIAKEAGAFIRQERLNFKQSKVEHKGFNDLVSYVDKEAEKLIVQRLEKLLPEAGFITEEGTNTTQSDSLNWIIDPLDGTTNFIHALPVFSVSIGLEQKGKVILGVVYEVNRSECFSARKAGGAFCNDERIEVSPAPDLSASLLATGFPYYDFEQIDKYLFALKGLMQKTHGLRRMGSAAVDLAYVACGRFEGYFEYNLNSYDVAAGIILVQEAGGKVTDFSGGENYLFGREVVASNGQIHSEFLSEVESIWT</sequence>
<dbReference type="PROSITE" id="PS00629">
    <property type="entry name" value="IMP_1"/>
    <property type="match status" value="1"/>
</dbReference>
<dbReference type="InterPro" id="IPR033942">
    <property type="entry name" value="IMPase"/>
</dbReference>
<evidence type="ECO:0000313" key="8">
    <source>
        <dbReference type="EMBL" id="MFC3880110.1"/>
    </source>
</evidence>
<dbReference type="PRINTS" id="PR00377">
    <property type="entry name" value="IMPHPHTASES"/>
</dbReference>
<dbReference type="RefSeq" id="WP_377905169.1">
    <property type="nucleotide sequence ID" value="NZ_JBHRZS010000006.1"/>
</dbReference>
<dbReference type="InterPro" id="IPR022337">
    <property type="entry name" value="Inositol_monophosphatase_SuhB"/>
</dbReference>
<dbReference type="Pfam" id="PF00459">
    <property type="entry name" value="Inositol_P"/>
    <property type="match status" value="1"/>
</dbReference>
<evidence type="ECO:0000256" key="2">
    <source>
        <dbReference type="ARBA" id="ARBA00001946"/>
    </source>
</evidence>
<accession>A0ABV8AT18</accession>
<dbReference type="Gene3D" id="3.30.540.10">
    <property type="entry name" value="Fructose-1,6-Bisphosphatase, subunit A, domain 1"/>
    <property type="match status" value="1"/>
</dbReference>
<evidence type="ECO:0000256" key="7">
    <source>
        <dbReference type="RuleBase" id="RU364068"/>
    </source>
</evidence>
<dbReference type="SUPFAM" id="SSF56655">
    <property type="entry name" value="Carbohydrate phosphatase"/>
    <property type="match status" value="1"/>
</dbReference>
<comment type="catalytic activity">
    <reaction evidence="1 7">
        <text>a myo-inositol phosphate + H2O = myo-inositol + phosphate</text>
        <dbReference type="Rhea" id="RHEA:24056"/>
        <dbReference type="ChEBI" id="CHEBI:15377"/>
        <dbReference type="ChEBI" id="CHEBI:17268"/>
        <dbReference type="ChEBI" id="CHEBI:43474"/>
        <dbReference type="ChEBI" id="CHEBI:84139"/>
        <dbReference type="EC" id="3.1.3.25"/>
    </reaction>
</comment>
<dbReference type="PROSITE" id="PS00630">
    <property type="entry name" value="IMP_2"/>
    <property type="match status" value="1"/>
</dbReference>
<reference evidence="9" key="1">
    <citation type="journal article" date="2019" name="Int. J. Syst. Evol. Microbiol.">
        <title>The Global Catalogue of Microorganisms (GCM) 10K type strain sequencing project: providing services to taxonomists for standard genome sequencing and annotation.</title>
        <authorList>
            <consortium name="The Broad Institute Genomics Platform"/>
            <consortium name="The Broad Institute Genome Sequencing Center for Infectious Disease"/>
            <person name="Wu L."/>
            <person name="Ma J."/>
        </authorList>
    </citation>
    <scope>NUCLEOTIDE SEQUENCE [LARGE SCALE GENOMIC DNA]</scope>
    <source>
        <strain evidence="9">CCUG 60523</strain>
    </source>
</reference>
<keyword evidence="9" id="KW-1185">Reference proteome</keyword>
<dbReference type="PRINTS" id="PR01959">
    <property type="entry name" value="SBIMPHPHTASE"/>
</dbReference>
<proteinExistence type="inferred from homology"/>
<evidence type="ECO:0000256" key="4">
    <source>
        <dbReference type="ARBA" id="ARBA00022723"/>
    </source>
</evidence>